<dbReference type="STRING" id="1117707.VQ7734_00010"/>
<dbReference type="InterPro" id="IPR036388">
    <property type="entry name" value="WH-like_DNA-bd_sf"/>
</dbReference>
<dbReference type="Proteomes" id="UP000184600">
    <property type="component" value="Unassembled WGS sequence"/>
</dbReference>
<dbReference type="Pfam" id="PF25317">
    <property type="entry name" value="SAM_SMF"/>
    <property type="match status" value="1"/>
</dbReference>
<proteinExistence type="inferred from homology"/>
<dbReference type="GO" id="GO:0009294">
    <property type="term" value="P:DNA-mediated transformation"/>
    <property type="evidence" value="ECO:0007669"/>
    <property type="project" value="InterPro"/>
</dbReference>
<evidence type="ECO:0000313" key="5">
    <source>
        <dbReference type="EMBL" id="SHO54298.1"/>
    </source>
</evidence>
<dbReference type="EMBL" id="FRFG01000001">
    <property type="protein sequence ID" value="SHO54298.1"/>
    <property type="molecule type" value="Genomic_DNA"/>
</dbReference>
<comment type="similarity">
    <text evidence="1">Belongs to the DprA/Smf family.</text>
</comment>
<evidence type="ECO:0000259" key="4">
    <source>
        <dbReference type="Pfam" id="PF25317"/>
    </source>
</evidence>
<feature type="domain" description="Smf/DprA SAM" evidence="4">
    <location>
        <begin position="15"/>
        <end position="61"/>
    </location>
</feature>
<name>A0A1M7YNZ1_9VIBR</name>
<dbReference type="InterPro" id="IPR003488">
    <property type="entry name" value="DprA"/>
</dbReference>
<accession>A0A1M7YNZ1</accession>
<dbReference type="PANTHER" id="PTHR43022">
    <property type="entry name" value="PROTEIN SMF"/>
    <property type="match status" value="1"/>
</dbReference>
<protein>
    <submittedName>
        <fullName evidence="5">Uncharacterized protein</fullName>
    </submittedName>
</protein>
<dbReference type="Gene3D" id="3.40.50.450">
    <property type="match status" value="1"/>
</dbReference>
<dbReference type="AlphaFoldDB" id="A0A1M7YNZ1"/>
<gene>
    <name evidence="5" type="ORF">VQ7734_00010</name>
</gene>
<dbReference type="NCBIfam" id="TIGR00732">
    <property type="entry name" value="dprA"/>
    <property type="match status" value="1"/>
</dbReference>
<dbReference type="PANTHER" id="PTHR43022:SF1">
    <property type="entry name" value="PROTEIN SMF"/>
    <property type="match status" value="1"/>
</dbReference>
<keyword evidence="6" id="KW-1185">Reference proteome</keyword>
<feature type="domain" description="DprA winged helix" evidence="3">
    <location>
        <begin position="325"/>
        <end position="372"/>
    </location>
</feature>
<evidence type="ECO:0000313" key="6">
    <source>
        <dbReference type="Proteomes" id="UP000184600"/>
    </source>
</evidence>
<sequence>MSLYADSEAENELLLWIKLSMTPRLGIKRLQKILRHDSLSSLSRYSKADWKHLGLKPDQIQYLTTGANGISDACMTWKCEVENRFILPYYASDYPALLKETAGAPPLLFVQGNTDVLSLPQIAIVGSRAASHPGRQDAWQFAKEFVSHGLVVTSGLAIGIDGHAHDGALQGGGQTVAVLGTGLNHIYPSRHRKLASRIIEGAGALISEFCPSEPPKPTNFPRRNRIISGLSVGVLVVEAAEKSGSLITAKYAAEQNRDVFVIPGSIHQAGYRGSNQLIRSGASLVFNPRQVMEEVGTLSSWTIDQKKNQQSELFPPLNVDKELPFAELLANVGVEATPVDILATRTNIPVYEVMRQLLDLELSGHVVAVTGGYIRKGRG</sequence>
<organism evidence="5 6">
    <name type="scientific">Vibrio quintilis</name>
    <dbReference type="NCBI Taxonomy" id="1117707"/>
    <lineage>
        <taxon>Bacteria</taxon>
        <taxon>Pseudomonadati</taxon>
        <taxon>Pseudomonadota</taxon>
        <taxon>Gammaproteobacteria</taxon>
        <taxon>Vibrionales</taxon>
        <taxon>Vibrionaceae</taxon>
        <taxon>Vibrio</taxon>
    </lineage>
</organism>
<dbReference type="InterPro" id="IPR057666">
    <property type="entry name" value="DrpA_SLOG"/>
</dbReference>
<dbReference type="Pfam" id="PF17782">
    <property type="entry name" value="WHD_DprA"/>
    <property type="match status" value="1"/>
</dbReference>
<evidence type="ECO:0000259" key="3">
    <source>
        <dbReference type="Pfam" id="PF17782"/>
    </source>
</evidence>
<evidence type="ECO:0000259" key="2">
    <source>
        <dbReference type="Pfam" id="PF02481"/>
    </source>
</evidence>
<dbReference type="SUPFAM" id="SSF102405">
    <property type="entry name" value="MCP/YpsA-like"/>
    <property type="match status" value="1"/>
</dbReference>
<feature type="domain" description="Smf/DprA SLOG" evidence="2">
    <location>
        <begin position="88"/>
        <end position="295"/>
    </location>
</feature>
<dbReference type="Gene3D" id="1.10.10.10">
    <property type="entry name" value="Winged helix-like DNA-binding domain superfamily/Winged helix DNA-binding domain"/>
    <property type="match status" value="1"/>
</dbReference>
<dbReference type="RefSeq" id="WP_073579226.1">
    <property type="nucleotide sequence ID" value="NZ_AP024897.1"/>
</dbReference>
<dbReference type="OrthoDB" id="9785707at2"/>
<reference evidence="6" key="1">
    <citation type="submission" date="2016-12" db="EMBL/GenBank/DDBJ databases">
        <authorList>
            <person name="Rodrigo-Torres L."/>
            <person name="Arahal R.D."/>
            <person name="Lucena T."/>
        </authorList>
    </citation>
    <scope>NUCLEOTIDE SEQUENCE [LARGE SCALE GENOMIC DNA]</scope>
</reference>
<evidence type="ECO:0000256" key="1">
    <source>
        <dbReference type="ARBA" id="ARBA00006525"/>
    </source>
</evidence>
<dbReference type="InterPro" id="IPR057338">
    <property type="entry name" value="DprA_SAM"/>
</dbReference>
<dbReference type="InterPro" id="IPR041614">
    <property type="entry name" value="DprA_WH"/>
</dbReference>
<dbReference type="Pfam" id="PF02481">
    <property type="entry name" value="DNA_processg_A"/>
    <property type="match status" value="1"/>
</dbReference>